<dbReference type="OrthoDB" id="444127at2759"/>
<reference evidence="1 2" key="1">
    <citation type="submission" date="2017-02" db="EMBL/GenBank/DDBJ databases">
        <title>Genomes of Trichoderma spp. with biocontrol activity.</title>
        <authorList>
            <person name="Gardiner D."/>
            <person name="Kazan K."/>
            <person name="Vos C."/>
            <person name="Harvey P."/>
        </authorList>
    </citation>
    <scope>NUCLEOTIDE SEQUENCE [LARGE SCALE GENOMIC DNA]</scope>
    <source>
        <strain evidence="1 2">A5MH</strain>
    </source>
</reference>
<dbReference type="NCBIfam" id="TIGR01549">
    <property type="entry name" value="HAD-SF-IA-v1"/>
    <property type="match status" value="1"/>
</dbReference>
<evidence type="ECO:0000313" key="1">
    <source>
        <dbReference type="EMBL" id="PNP46768.1"/>
    </source>
</evidence>
<dbReference type="Gene3D" id="3.40.50.1000">
    <property type="entry name" value="HAD superfamily/HAD-like"/>
    <property type="match status" value="1"/>
</dbReference>
<dbReference type="GO" id="GO:0016791">
    <property type="term" value="F:phosphatase activity"/>
    <property type="evidence" value="ECO:0007669"/>
    <property type="project" value="UniProtKB-ARBA"/>
</dbReference>
<sequence>MEPTRTKAIYFDLDGTLFDHDHSLRQAISAIHKKYSALTERTVEELMKQYDASLQQTYDLYLNNVITYEEADARKIHLFFKSLGLPKPSLDEVQKVRDAYRAVYGANRRSTAGSVETLVRLREHGYRIGIIINGQIQDQTEKAKAIGILHLTDRIITSDEAGHRKPDRRIFQYAIEQLGTNPWEKTI</sequence>
<gene>
    <name evidence="1" type="ORF">TGAMA5MH_01720</name>
</gene>
<dbReference type="Proteomes" id="UP000236546">
    <property type="component" value="Unassembled WGS sequence"/>
</dbReference>
<dbReference type="Gene3D" id="1.10.150.240">
    <property type="entry name" value="Putative phosphatase, domain 2"/>
    <property type="match status" value="1"/>
</dbReference>
<protein>
    <submittedName>
        <fullName evidence="1">Uncharacterized protein</fullName>
    </submittedName>
</protein>
<dbReference type="EMBL" id="MTYH01000014">
    <property type="protein sequence ID" value="PNP46768.1"/>
    <property type="molecule type" value="Genomic_DNA"/>
</dbReference>
<evidence type="ECO:0000313" key="2">
    <source>
        <dbReference type="Proteomes" id="UP000236546"/>
    </source>
</evidence>
<name>A0A2K0TML8_9HYPO</name>
<dbReference type="SFLD" id="SFLDS00003">
    <property type="entry name" value="Haloacid_Dehalogenase"/>
    <property type="match status" value="1"/>
</dbReference>
<organism evidence="1 2">
    <name type="scientific">Trichoderma gamsii</name>
    <dbReference type="NCBI Taxonomy" id="398673"/>
    <lineage>
        <taxon>Eukaryota</taxon>
        <taxon>Fungi</taxon>
        <taxon>Dikarya</taxon>
        <taxon>Ascomycota</taxon>
        <taxon>Pezizomycotina</taxon>
        <taxon>Sordariomycetes</taxon>
        <taxon>Hypocreomycetidae</taxon>
        <taxon>Hypocreales</taxon>
        <taxon>Hypocreaceae</taxon>
        <taxon>Trichoderma</taxon>
    </lineage>
</organism>
<dbReference type="PRINTS" id="PR00413">
    <property type="entry name" value="HADHALOGNASE"/>
</dbReference>
<accession>A0A2K0TML8</accession>
<proteinExistence type="predicted"/>
<comment type="caution">
    <text evidence="1">The sequence shown here is derived from an EMBL/GenBank/DDBJ whole genome shotgun (WGS) entry which is preliminary data.</text>
</comment>
<dbReference type="InterPro" id="IPR023198">
    <property type="entry name" value="PGP-like_dom2"/>
</dbReference>
<dbReference type="InterPro" id="IPR023214">
    <property type="entry name" value="HAD_sf"/>
</dbReference>
<dbReference type="PANTHER" id="PTHR47478">
    <property type="match status" value="1"/>
</dbReference>
<dbReference type="SUPFAM" id="SSF56784">
    <property type="entry name" value="HAD-like"/>
    <property type="match status" value="1"/>
</dbReference>
<dbReference type="InterPro" id="IPR036412">
    <property type="entry name" value="HAD-like_sf"/>
</dbReference>
<dbReference type="InterPro" id="IPR052550">
    <property type="entry name" value="Pyrimidine_5'-ntase_YjjG"/>
</dbReference>
<dbReference type="InterPro" id="IPR006439">
    <property type="entry name" value="HAD-SF_hydro_IA"/>
</dbReference>
<dbReference type="PANTHER" id="PTHR47478:SF1">
    <property type="entry name" value="PYRIMIDINE 5'-NUCLEOTIDASE YJJG"/>
    <property type="match status" value="1"/>
</dbReference>
<dbReference type="Pfam" id="PF00702">
    <property type="entry name" value="Hydrolase"/>
    <property type="match status" value="1"/>
</dbReference>
<dbReference type="SFLD" id="SFLDG01129">
    <property type="entry name" value="C1.5:_HAD__Beta-PGM__Phosphata"/>
    <property type="match status" value="1"/>
</dbReference>
<dbReference type="AlphaFoldDB" id="A0A2K0TML8"/>